<sequence>MCRLLNNYGEKYSLISLLINYINKFKLDDFIIQFKKHNIVEDQIWNNKCASLLYYIAENNLEEIISIIKLKKYKSLLDRYSKSFFWPKRPWYDHECIDLGDRFGLCFSIINKSDDSIVEYLAGISGPLEVTNAFILACMIDAPIEILKILVKHGAKTNCYGGLAAVVSGSNIYCLNGHKINKKIKFLINSGIDIHSYDEYVMRRYIKAGVHITVLYLIVTYNCCVDACNDNGLYNAFYFQNSDMVEILLMYRNASVPFKYETISHNLTNTIEATISKLEKSNNIILADKLIKIMKFRINIDDNIILNVHYKYHKIGYNMRQNKKYFDLTIKF</sequence>
<gene>
    <name evidence="1" type="ORF">Catovirus_1_640</name>
</gene>
<evidence type="ECO:0000313" key="1">
    <source>
        <dbReference type="EMBL" id="ARF08590.1"/>
    </source>
</evidence>
<evidence type="ECO:0008006" key="2">
    <source>
        <dbReference type="Google" id="ProtNLM"/>
    </source>
</evidence>
<protein>
    <recommendedName>
        <fullName evidence="2">Ankyrin repeat protein</fullName>
    </recommendedName>
</protein>
<proteinExistence type="predicted"/>
<dbReference type="EMBL" id="KY684083">
    <property type="protein sequence ID" value="ARF08590.1"/>
    <property type="molecule type" value="Genomic_DNA"/>
</dbReference>
<dbReference type="SUPFAM" id="SSF48403">
    <property type="entry name" value="Ankyrin repeat"/>
    <property type="match status" value="1"/>
</dbReference>
<accession>A0A1V0SA49</accession>
<organism evidence="1">
    <name type="scientific">Catovirus CTV1</name>
    <dbReference type="NCBI Taxonomy" id="1977631"/>
    <lineage>
        <taxon>Viruses</taxon>
        <taxon>Varidnaviria</taxon>
        <taxon>Bamfordvirae</taxon>
        <taxon>Nucleocytoviricota</taxon>
        <taxon>Megaviricetes</taxon>
        <taxon>Imitervirales</taxon>
        <taxon>Mimiviridae</taxon>
        <taxon>Klosneuvirinae</taxon>
        <taxon>Catovirus</taxon>
    </lineage>
</organism>
<reference evidence="1" key="1">
    <citation type="journal article" date="2017" name="Science">
        <title>Giant viruses with an expanded complement of translation system components.</title>
        <authorList>
            <person name="Schulz F."/>
            <person name="Yutin N."/>
            <person name="Ivanova N.N."/>
            <person name="Ortega D.R."/>
            <person name="Lee T.K."/>
            <person name="Vierheilig J."/>
            <person name="Daims H."/>
            <person name="Horn M."/>
            <person name="Wagner M."/>
            <person name="Jensen G.J."/>
            <person name="Kyrpides N.C."/>
            <person name="Koonin E.V."/>
            <person name="Woyke T."/>
        </authorList>
    </citation>
    <scope>NUCLEOTIDE SEQUENCE</scope>
    <source>
        <strain evidence="1">CTV1</strain>
    </source>
</reference>
<name>A0A1V0SA49_9VIRU</name>
<dbReference type="InterPro" id="IPR036770">
    <property type="entry name" value="Ankyrin_rpt-contain_sf"/>
</dbReference>